<sequence>MVQGCLVAVPDVARRKYADPELMAYGRSPIAEETLARGLEVFNCD</sequence>
<feature type="non-terminal residue" evidence="1">
    <location>
        <position position="45"/>
    </location>
</feature>
<proteinExistence type="predicted"/>
<dbReference type="EMBL" id="UINC01148814">
    <property type="protein sequence ID" value="SVD40920.1"/>
    <property type="molecule type" value="Genomic_DNA"/>
</dbReference>
<reference evidence="1" key="1">
    <citation type="submission" date="2018-05" db="EMBL/GenBank/DDBJ databases">
        <authorList>
            <person name="Lanie J.A."/>
            <person name="Ng W.-L."/>
            <person name="Kazmierczak K.M."/>
            <person name="Andrzejewski T.M."/>
            <person name="Davidsen T.M."/>
            <person name="Wayne K.J."/>
            <person name="Tettelin H."/>
            <person name="Glass J.I."/>
            <person name="Rusch D."/>
            <person name="Podicherti R."/>
            <person name="Tsui H.-C.T."/>
            <person name="Winkler M.E."/>
        </authorList>
    </citation>
    <scope>NUCLEOTIDE SEQUENCE</scope>
</reference>
<organism evidence="1">
    <name type="scientific">marine metagenome</name>
    <dbReference type="NCBI Taxonomy" id="408172"/>
    <lineage>
        <taxon>unclassified sequences</taxon>
        <taxon>metagenomes</taxon>
        <taxon>ecological metagenomes</taxon>
    </lineage>
</organism>
<name>A0A382V382_9ZZZZ</name>
<protein>
    <submittedName>
        <fullName evidence="1">Uncharacterized protein</fullName>
    </submittedName>
</protein>
<accession>A0A382V382</accession>
<gene>
    <name evidence="1" type="ORF">METZ01_LOCUS393774</name>
</gene>
<dbReference type="AlphaFoldDB" id="A0A382V382"/>
<evidence type="ECO:0000313" key="1">
    <source>
        <dbReference type="EMBL" id="SVD40920.1"/>
    </source>
</evidence>